<name>A0A9W7SK28_9PEZI</name>
<reference evidence="2 3" key="1">
    <citation type="journal article" date="2018" name="IMA Fungus">
        <title>IMA Genome-F 10: Nine draft genome sequences of Claviceps purpurea s.lat., including C. arundinis, C. humidiphila, and C. cf. spartinae, pseudomolecules for the pitch canker pathogen Fusarium circinatum, draft genome of Davidsoniella eucalypti, Grosmannia galeiformis, Quambalaria eucalypti, and Teratosphaeria destructans.</title>
        <authorList>
            <person name="Wingfield B.D."/>
            <person name="Liu M."/>
            <person name="Nguyen H.D."/>
            <person name="Lane F.A."/>
            <person name="Morgan S.W."/>
            <person name="De Vos L."/>
            <person name="Wilken P.M."/>
            <person name="Duong T.A."/>
            <person name="Aylward J."/>
            <person name="Coetzee M.P."/>
            <person name="Dadej K."/>
            <person name="De Beer Z.W."/>
            <person name="Findlay W."/>
            <person name="Havenga M."/>
            <person name="Kolarik M."/>
            <person name="Menzies J.G."/>
            <person name="Naidoo K."/>
            <person name="Pochopski O."/>
            <person name="Shoukouhi P."/>
            <person name="Santana Q.C."/>
            <person name="Seifert K.A."/>
            <person name="Soal N."/>
            <person name="Steenkamp E.T."/>
            <person name="Tatham C.T."/>
            <person name="van der Nest M.A."/>
            <person name="Wingfield M.J."/>
        </authorList>
    </citation>
    <scope>NUCLEOTIDE SEQUENCE [LARGE SCALE GENOMIC DNA]</scope>
    <source>
        <strain evidence="2">CMW44962</strain>
    </source>
</reference>
<evidence type="ECO:0000313" key="2">
    <source>
        <dbReference type="EMBL" id="KAH9818540.1"/>
    </source>
</evidence>
<comment type="caution">
    <text evidence="2">The sequence shown here is derived from an EMBL/GenBank/DDBJ whole genome shotgun (WGS) entry which is preliminary data.</text>
</comment>
<reference evidence="2 3" key="2">
    <citation type="journal article" date="2021" name="Curr. Genet.">
        <title>Genetic response to nitrogen starvation in the aggressive Eucalyptus foliar pathogen Teratosphaeria destructans.</title>
        <authorList>
            <person name="Havenga M."/>
            <person name="Wingfield B.D."/>
            <person name="Wingfield M.J."/>
            <person name="Dreyer L.L."/>
            <person name="Roets F."/>
            <person name="Aylward J."/>
        </authorList>
    </citation>
    <scope>NUCLEOTIDE SEQUENCE [LARGE SCALE GENOMIC DNA]</scope>
    <source>
        <strain evidence="2">CMW44962</strain>
    </source>
</reference>
<gene>
    <name evidence="2" type="ORF">Tdes44962_MAKER05305</name>
</gene>
<accession>A0A9W7SK28</accession>
<organism evidence="2 3">
    <name type="scientific">Teratosphaeria destructans</name>
    <dbReference type="NCBI Taxonomy" id="418781"/>
    <lineage>
        <taxon>Eukaryota</taxon>
        <taxon>Fungi</taxon>
        <taxon>Dikarya</taxon>
        <taxon>Ascomycota</taxon>
        <taxon>Pezizomycotina</taxon>
        <taxon>Dothideomycetes</taxon>
        <taxon>Dothideomycetidae</taxon>
        <taxon>Mycosphaerellales</taxon>
        <taxon>Teratosphaeriaceae</taxon>
        <taxon>Teratosphaeria</taxon>
    </lineage>
</organism>
<protein>
    <submittedName>
        <fullName evidence="2">Uncharacterized protein</fullName>
    </submittedName>
</protein>
<evidence type="ECO:0000256" key="1">
    <source>
        <dbReference type="SAM" id="MobiDB-lite"/>
    </source>
</evidence>
<keyword evidence="3" id="KW-1185">Reference proteome</keyword>
<feature type="region of interest" description="Disordered" evidence="1">
    <location>
        <begin position="14"/>
        <end position="37"/>
    </location>
</feature>
<dbReference type="AlphaFoldDB" id="A0A9W7SK28"/>
<sequence>MRSTPATLVITTHHTTTPPTHRHLPATNHGTPRTLCSRKTPNAWISAAVAGLGDEEEEGGGILSFMTKSSPPSSSAVRFDRAAEIQHPAFAGASRR</sequence>
<evidence type="ECO:0000313" key="3">
    <source>
        <dbReference type="Proteomes" id="UP001138500"/>
    </source>
</evidence>
<proteinExistence type="predicted"/>
<dbReference type="Proteomes" id="UP001138500">
    <property type="component" value="Unassembled WGS sequence"/>
</dbReference>
<dbReference type="EMBL" id="RIBY02002345">
    <property type="protein sequence ID" value="KAH9818540.1"/>
    <property type="molecule type" value="Genomic_DNA"/>
</dbReference>